<evidence type="ECO:0000313" key="8">
    <source>
        <dbReference type="EMBL" id="CCX31354.1"/>
    </source>
</evidence>
<feature type="compositionally biased region" description="Basic and acidic residues" evidence="6">
    <location>
        <begin position="118"/>
        <end position="128"/>
    </location>
</feature>
<dbReference type="AlphaFoldDB" id="U4LGY1"/>
<gene>
    <name evidence="8" type="ORF">PCON_10655</name>
</gene>
<accession>U4LGY1</accession>
<feature type="region of interest" description="Disordered" evidence="6">
    <location>
        <begin position="823"/>
        <end position="857"/>
    </location>
</feature>
<dbReference type="InterPro" id="IPR036855">
    <property type="entry name" value="Znf_CCCH_sf"/>
</dbReference>
<organism evidence="8 9">
    <name type="scientific">Pyronema omphalodes (strain CBS 100304)</name>
    <name type="common">Pyronema confluens</name>
    <dbReference type="NCBI Taxonomy" id="1076935"/>
    <lineage>
        <taxon>Eukaryota</taxon>
        <taxon>Fungi</taxon>
        <taxon>Dikarya</taxon>
        <taxon>Ascomycota</taxon>
        <taxon>Pezizomycotina</taxon>
        <taxon>Pezizomycetes</taxon>
        <taxon>Pezizales</taxon>
        <taxon>Pyronemataceae</taxon>
        <taxon>Pyronema</taxon>
    </lineage>
</organism>
<dbReference type="PANTHER" id="PTHR12547">
    <property type="entry name" value="CCCH ZINC FINGER/TIS11-RELATED"/>
    <property type="match status" value="1"/>
</dbReference>
<feature type="compositionally biased region" description="Low complexity" evidence="6">
    <location>
        <begin position="59"/>
        <end position="69"/>
    </location>
</feature>
<keyword evidence="9" id="KW-1185">Reference proteome</keyword>
<feature type="domain" description="C3H1-type" evidence="7">
    <location>
        <begin position="757"/>
        <end position="785"/>
    </location>
</feature>
<evidence type="ECO:0000313" key="9">
    <source>
        <dbReference type="Proteomes" id="UP000018144"/>
    </source>
</evidence>
<dbReference type="InterPro" id="IPR045877">
    <property type="entry name" value="ZFP36-like"/>
</dbReference>
<feature type="region of interest" description="Disordered" evidence="6">
    <location>
        <begin position="30"/>
        <end position="79"/>
    </location>
</feature>
<dbReference type="FunFam" id="4.10.1000.10:FF:000001">
    <property type="entry name" value="zinc finger CCCH domain-containing protein 15-like"/>
    <property type="match status" value="1"/>
</dbReference>
<keyword evidence="1 5" id="KW-0479">Metal-binding</keyword>
<feature type="compositionally biased region" description="Polar residues" evidence="6">
    <location>
        <begin position="70"/>
        <end position="79"/>
    </location>
</feature>
<keyword evidence="3 5" id="KW-0863">Zinc-finger</keyword>
<feature type="region of interest" description="Disordered" evidence="6">
    <location>
        <begin position="589"/>
        <end position="670"/>
    </location>
</feature>
<feature type="compositionally biased region" description="Polar residues" evidence="6">
    <location>
        <begin position="154"/>
        <end position="163"/>
    </location>
</feature>
<evidence type="ECO:0000256" key="3">
    <source>
        <dbReference type="ARBA" id="ARBA00022771"/>
    </source>
</evidence>
<evidence type="ECO:0000256" key="6">
    <source>
        <dbReference type="SAM" id="MobiDB-lite"/>
    </source>
</evidence>
<feature type="region of interest" description="Disordered" evidence="6">
    <location>
        <begin position="404"/>
        <end position="457"/>
    </location>
</feature>
<dbReference type="OrthoDB" id="410307at2759"/>
<dbReference type="InterPro" id="IPR000571">
    <property type="entry name" value="Znf_CCCH"/>
</dbReference>
<feature type="region of interest" description="Disordered" evidence="6">
    <location>
        <begin position="104"/>
        <end position="163"/>
    </location>
</feature>
<dbReference type="EMBL" id="HF935589">
    <property type="protein sequence ID" value="CCX31354.1"/>
    <property type="molecule type" value="Genomic_DNA"/>
</dbReference>
<feature type="domain" description="C3H1-type" evidence="7">
    <location>
        <begin position="795"/>
        <end position="822"/>
    </location>
</feature>
<dbReference type="GO" id="GO:0003729">
    <property type="term" value="F:mRNA binding"/>
    <property type="evidence" value="ECO:0007669"/>
    <property type="project" value="InterPro"/>
</dbReference>
<dbReference type="Pfam" id="PF00642">
    <property type="entry name" value="zf-CCCH"/>
    <property type="match status" value="2"/>
</dbReference>
<evidence type="ECO:0000259" key="7">
    <source>
        <dbReference type="PROSITE" id="PS50103"/>
    </source>
</evidence>
<protein>
    <submittedName>
        <fullName evidence="8">Similar to Tristetraprolin acc. no. P47973</fullName>
    </submittedName>
</protein>
<feature type="compositionally biased region" description="Polar residues" evidence="6">
    <location>
        <begin position="638"/>
        <end position="650"/>
    </location>
</feature>
<proteinExistence type="predicted"/>
<reference evidence="8 9" key="1">
    <citation type="journal article" date="2013" name="PLoS Genet.">
        <title>The genome and development-dependent transcriptomes of Pyronema confluens: a window into fungal evolution.</title>
        <authorList>
            <person name="Traeger S."/>
            <person name="Altegoer F."/>
            <person name="Freitag M."/>
            <person name="Gabaldon T."/>
            <person name="Kempken F."/>
            <person name="Kumar A."/>
            <person name="Marcet-Houben M."/>
            <person name="Poggeler S."/>
            <person name="Stajich J.E."/>
            <person name="Nowrousian M."/>
        </authorList>
    </citation>
    <scope>NUCLEOTIDE SEQUENCE [LARGE SCALE GENOMIC DNA]</scope>
    <source>
        <strain evidence="9">CBS 100304</strain>
        <tissue evidence="8">Vegetative mycelium</tissue>
    </source>
</reference>
<dbReference type="PROSITE" id="PS50103">
    <property type="entry name" value="ZF_C3H1"/>
    <property type="match status" value="2"/>
</dbReference>
<feature type="compositionally biased region" description="Low complexity" evidence="6">
    <location>
        <begin position="409"/>
        <end position="431"/>
    </location>
</feature>
<sequence length="865" mass="95139">MDQSTVVSPSRRNAAVPIVDPNSAKAINADDLVSTLTPNPEKTRGNAAQYPAFTPPSSPTQSSPQRTTTGCSTPQFSASSLSPQLTSALLARLSPTAPEFISRVNGGVMSQAGSSSGRSEEKNYEHNNGDTITNTAKPSVTKPEETQFPEDNGENMSQPVSNLSESEDSLAPRIHRFDEKLTSPMPSISKCENWLGIMSDPEKYRQFNHMLRTKLPILLRPFDMDPEKLLQVQVLVNLRHENVYLLKDAGNILFCEGDRPQEFYGKEACLVLNHGKGGRYILRTDGSISKELLESLGESIIKAAPMIERWSRYCEESRWRTEKVVGEECGIYLATIDDVGLFNWMDETSAAGLKKSFDLFKKATALQEMESRAASPLKCSRPITFGTPTRSTYSRSPDNFDDLIGYGDVANGNDSGASGSRSSVEDSSSAEPLRTPKHRTYFQSLPPPHTPARKTFVPNGLTSGEYLSPVDKYLFMKNSTEIGNEVSNAGLGFIGDQLIPPPTTPTKLYENLGAMGSPGISSLWGADSGRKLDAEPPMTPTKRSETPVRKSLGIFSPWRNPRNVDSYGAPSPIGSPDKYDDFGLRNLDLEPPITPTRRSGTPNLRSPGLLSEAWSPGNGSPAQRLWPTREDAEAEPSVTPNRRSGTSNVRSPGLLSEAWSPGNGSPAQRLWPTRENAEAEHPVTPTRRYETPAVSFNCITIPIFTLLTSPQRRQLLSVDSHGIFEDSVRASRSLSDLSPRSDDPSTPRHANKKSNVLYKTEICRNWDESGQCRYGRSCQFAHGKDEMRTVKRHGQWKTKVCTAWLNGGCTYGSRCCYAHEHRPAADADEPASPTSPQRGNRDDEGRSPTSVRPPMGVSRFNDIFF</sequence>
<feature type="compositionally biased region" description="Polar residues" evidence="6">
    <location>
        <begin position="129"/>
        <end position="138"/>
    </location>
</feature>
<dbReference type="PANTHER" id="PTHR12547:SF18">
    <property type="entry name" value="PROTEIN TIS11"/>
    <property type="match status" value="1"/>
</dbReference>
<dbReference type="eggNOG" id="KOG1677">
    <property type="taxonomic scope" value="Eukaryota"/>
</dbReference>
<keyword evidence="2" id="KW-0677">Repeat</keyword>
<feature type="zinc finger region" description="C3H1-type" evidence="5">
    <location>
        <begin position="795"/>
        <end position="822"/>
    </location>
</feature>
<keyword evidence="4 5" id="KW-0862">Zinc</keyword>
<evidence type="ECO:0000256" key="2">
    <source>
        <dbReference type="ARBA" id="ARBA00022737"/>
    </source>
</evidence>
<evidence type="ECO:0000256" key="5">
    <source>
        <dbReference type="PROSITE-ProRule" id="PRU00723"/>
    </source>
</evidence>
<dbReference type="Proteomes" id="UP000018144">
    <property type="component" value="Unassembled WGS sequence"/>
</dbReference>
<dbReference type="STRING" id="1076935.U4LGY1"/>
<dbReference type="Gene3D" id="4.10.1000.10">
    <property type="entry name" value="Zinc finger, CCCH-type"/>
    <property type="match status" value="2"/>
</dbReference>
<dbReference type="SUPFAM" id="SSF90229">
    <property type="entry name" value="CCCH zinc finger"/>
    <property type="match status" value="2"/>
</dbReference>
<evidence type="ECO:0000256" key="4">
    <source>
        <dbReference type="ARBA" id="ARBA00022833"/>
    </source>
</evidence>
<dbReference type="GO" id="GO:0008270">
    <property type="term" value="F:zinc ion binding"/>
    <property type="evidence" value="ECO:0007669"/>
    <property type="project" value="UniProtKB-KW"/>
</dbReference>
<feature type="region of interest" description="Disordered" evidence="6">
    <location>
        <begin position="730"/>
        <end position="753"/>
    </location>
</feature>
<evidence type="ECO:0000256" key="1">
    <source>
        <dbReference type="ARBA" id="ARBA00022723"/>
    </source>
</evidence>
<name>U4LGY1_PYROM</name>
<feature type="zinc finger region" description="C3H1-type" evidence="5">
    <location>
        <begin position="757"/>
        <end position="785"/>
    </location>
</feature>
<dbReference type="SMART" id="SM00356">
    <property type="entry name" value="ZnF_C3H1"/>
    <property type="match status" value="2"/>
</dbReference>